<organism evidence="1 2">
    <name type="scientific">Maylandia zebra</name>
    <name type="common">zebra mbuna</name>
    <dbReference type="NCBI Taxonomy" id="106582"/>
    <lineage>
        <taxon>Eukaryota</taxon>
        <taxon>Metazoa</taxon>
        <taxon>Chordata</taxon>
        <taxon>Craniata</taxon>
        <taxon>Vertebrata</taxon>
        <taxon>Euteleostomi</taxon>
        <taxon>Actinopterygii</taxon>
        <taxon>Neopterygii</taxon>
        <taxon>Teleostei</taxon>
        <taxon>Neoteleostei</taxon>
        <taxon>Acanthomorphata</taxon>
        <taxon>Ovalentaria</taxon>
        <taxon>Cichlomorphae</taxon>
        <taxon>Cichliformes</taxon>
        <taxon>Cichlidae</taxon>
        <taxon>African cichlids</taxon>
        <taxon>Pseudocrenilabrinae</taxon>
        <taxon>Haplochromini</taxon>
        <taxon>Maylandia</taxon>
        <taxon>Maylandia zebra complex</taxon>
    </lineage>
</organism>
<dbReference type="Proteomes" id="UP000265160">
    <property type="component" value="LG4"/>
</dbReference>
<dbReference type="InterPro" id="IPR013783">
    <property type="entry name" value="Ig-like_fold"/>
</dbReference>
<evidence type="ECO:0008006" key="3">
    <source>
        <dbReference type="Google" id="ProtNLM"/>
    </source>
</evidence>
<sequence length="45" mass="5189">MVWSWGFLIATSPSEVKRPGERVKMSCIISGYDLTSYYFKNLTII</sequence>
<evidence type="ECO:0000313" key="1">
    <source>
        <dbReference type="Ensembl" id="ENSMZEP00005013453.1"/>
    </source>
</evidence>
<dbReference type="Ensembl" id="ENSMZET00005013908.1">
    <property type="protein sequence ID" value="ENSMZEP00005013453.1"/>
    <property type="gene ID" value="ENSMZEG00005010110.1"/>
</dbReference>
<reference evidence="1" key="3">
    <citation type="submission" date="2025-09" db="UniProtKB">
        <authorList>
            <consortium name="Ensembl"/>
        </authorList>
    </citation>
    <scope>IDENTIFICATION</scope>
</reference>
<name>A0A3P9BU23_9CICH</name>
<dbReference type="AlphaFoldDB" id="A0A3P9BU23"/>
<dbReference type="Gene3D" id="2.60.40.10">
    <property type="entry name" value="Immunoglobulins"/>
    <property type="match status" value="1"/>
</dbReference>
<reference evidence="1" key="2">
    <citation type="submission" date="2025-08" db="UniProtKB">
        <authorList>
            <consortium name="Ensembl"/>
        </authorList>
    </citation>
    <scope>IDENTIFICATION</scope>
</reference>
<evidence type="ECO:0000313" key="2">
    <source>
        <dbReference type="Proteomes" id="UP000265160"/>
    </source>
</evidence>
<accession>A0A3P9BU23</accession>
<protein>
    <recommendedName>
        <fullName evidence="3">Ig-like domain-containing protein</fullName>
    </recommendedName>
</protein>
<dbReference type="SUPFAM" id="SSF48726">
    <property type="entry name" value="Immunoglobulin"/>
    <property type="match status" value="1"/>
</dbReference>
<dbReference type="InterPro" id="IPR036179">
    <property type="entry name" value="Ig-like_dom_sf"/>
</dbReference>
<reference evidence="1 2" key="1">
    <citation type="journal article" date="2014" name="Nature">
        <title>The genomic substrate for adaptive radiation in African cichlid fish.</title>
        <authorList>
            <person name="Brawand D."/>
            <person name="Wagner C.E."/>
            <person name="Li Y.I."/>
            <person name="Malinsky M."/>
            <person name="Keller I."/>
            <person name="Fan S."/>
            <person name="Simakov O."/>
            <person name="Ng A.Y."/>
            <person name="Lim Z.W."/>
            <person name="Bezault E."/>
            <person name="Turner-Maier J."/>
            <person name="Johnson J."/>
            <person name="Alcazar R."/>
            <person name="Noh H.J."/>
            <person name="Russell P."/>
            <person name="Aken B."/>
            <person name="Alfoldi J."/>
            <person name="Amemiya C."/>
            <person name="Azzouzi N."/>
            <person name="Baroiller J.F."/>
            <person name="Barloy-Hubler F."/>
            <person name="Berlin A."/>
            <person name="Bloomquist R."/>
            <person name="Carleton K.L."/>
            <person name="Conte M.A."/>
            <person name="D'Cotta H."/>
            <person name="Eshel O."/>
            <person name="Gaffney L."/>
            <person name="Galibert F."/>
            <person name="Gante H.F."/>
            <person name="Gnerre S."/>
            <person name="Greuter L."/>
            <person name="Guyon R."/>
            <person name="Haddad N.S."/>
            <person name="Haerty W."/>
            <person name="Harris R.M."/>
            <person name="Hofmann H.A."/>
            <person name="Hourlier T."/>
            <person name="Hulata G."/>
            <person name="Jaffe D.B."/>
            <person name="Lara M."/>
            <person name="Lee A.P."/>
            <person name="MacCallum I."/>
            <person name="Mwaiko S."/>
            <person name="Nikaido M."/>
            <person name="Nishihara H."/>
            <person name="Ozouf-Costaz C."/>
            <person name="Penman D.J."/>
            <person name="Przybylski D."/>
            <person name="Rakotomanga M."/>
            <person name="Renn S.C.P."/>
            <person name="Ribeiro F.J."/>
            <person name="Ron M."/>
            <person name="Salzburger W."/>
            <person name="Sanchez-Pulido L."/>
            <person name="Santos M.E."/>
            <person name="Searle S."/>
            <person name="Sharpe T."/>
            <person name="Swofford R."/>
            <person name="Tan F.J."/>
            <person name="Williams L."/>
            <person name="Young S."/>
            <person name="Yin S."/>
            <person name="Okada N."/>
            <person name="Kocher T.D."/>
            <person name="Miska E.A."/>
            <person name="Lander E.S."/>
            <person name="Venkatesh B."/>
            <person name="Fernald R.D."/>
            <person name="Meyer A."/>
            <person name="Ponting C.P."/>
            <person name="Streelman J.T."/>
            <person name="Lindblad-Toh K."/>
            <person name="Seehausen O."/>
            <person name="Di Palma F."/>
        </authorList>
    </citation>
    <scope>NUCLEOTIDE SEQUENCE</scope>
</reference>
<proteinExistence type="predicted"/>
<keyword evidence="2" id="KW-1185">Reference proteome</keyword>